<dbReference type="OrthoDB" id="9805449at2"/>
<protein>
    <submittedName>
        <fullName evidence="1">Uncharacterized protein</fullName>
    </submittedName>
</protein>
<evidence type="ECO:0000313" key="1">
    <source>
        <dbReference type="EMBL" id="AKS47110.1"/>
    </source>
</evidence>
<evidence type="ECO:0000313" key="2">
    <source>
        <dbReference type="Proteomes" id="UP000067444"/>
    </source>
</evidence>
<dbReference type="InterPro" id="IPR025543">
    <property type="entry name" value="Dodecin-like"/>
</dbReference>
<dbReference type="PANTHER" id="PTHR39324:SF1">
    <property type="entry name" value="CALCIUM DODECIN"/>
    <property type="match status" value="1"/>
</dbReference>
<gene>
    <name evidence="1" type="ORF">OSB_25800</name>
</gene>
<organism evidence="1 2">
    <name type="scientific">Octadecabacter temperatus</name>
    <dbReference type="NCBI Taxonomy" id="1458307"/>
    <lineage>
        <taxon>Bacteria</taxon>
        <taxon>Pseudomonadati</taxon>
        <taxon>Pseudomonadota</taxon>
        <taxon>Alphaproteobacteria</taxon>
        <taxon>Rhodobacterales</taxon>
        <taxon>Roseobacteraceae</taxon>
        <taxon>Octadecabacter</taxon>
    </lineage>
</organism>
<dbReference type="Gene3D" id="3.30.1660.10">
    <property type="entry name" value="Flavin-binding protein dodecin"/>
    <property type="match status" value="1"/>
</dbReference>
<accession>A0A0K0Y871</accession>
<dbReference type="RefSeq" id="WP_049835343.1">
    <property type="nucleotide sequence ID" value="NZ_CP012160.1"/>
</dbReference>
<dbReference type="Proteomes" id="UP000067444">
    <property type="component" value="Chromosome"/>
</dbReference>
<dbReference type="STRING" id="1458307.OSB_25800"/>
<proteinExistence type="predicted"/>
<dbReference type="PANTHER" id="PTHR39324">
    <property type="entry name" value="CALCIUM DODECIN"/>
    <property type="match status" value="1"/>
</dbReference>
<dbReference type="SUPFAM" id="SSF89807">
    <property type="entry name" value="Dodecin-like"/>
    <property type="match status" value="1"/>
</dbReference>
<dbReference type="EMBL" id="CP012160">
    <property type="protein sequence ID" value="AKS47110.1"/>
    <property type="molecule type" value="Genomic_DNA"/>
</dbReference>
<keyword evidence="2" id="KW-1185">Reference proteome</keyword>
<dbReference type="InterPro" id="IPR036694">
    <property type="entry name" value="Dodecin-like_sf"/>
</dbReference>
<dbReference type="Pfam" id="PF07311">
    <property type="entry name" value="Dodecin"/>
    <property type="match status" value="1"/>
</dbReference>
<reference evidence="1 2" key="1">
    <citation type="journal article" date="2015" name="Genome Announc.">
        <title>Closed Genome Sequence of Octadecabacter temperatus SB1, the First Mesophilic Species of the Genus Octadecabacter.</title>
        <authorList>
            <person name="Voget S."/>
            <person name="Billerbeck S."/>
            <person name="Simon M."/>
            <person name="Daniel R."/>
        </authorList>
    </citation>
    <scope>NUCLEOTIDE SEQUENCE [LARGE SCALE GENOMIC DNA]</scope>
    <source>
        <strain evidence="1 2">SB1</strain>
    </source>
</reference>
<dbReference type="InterPro" id="IPR009923">
    <property type="entry name" value="Dodecin"/>
</dbReference>
<dbReference type="KEGG" id="otm:OSB_25800"/>
<name>A0A0K0Y871_9RHOB</name>
<sequence>MSNSIAKVTEVICSSSKSFDDAVENGIKRASKTLKGITGAWVADQKVTVNDGKIDEYRVVLKLTFVLED</sequence>
<dbReference type="AlphaFoldDB" id="A0A0K0Y871"/>
<dbReference type="PATRIC" id="fig|1458307.3.peg.2610"/>